<dbReference type="RefSeq" id="WP_146588114.1">
    <property type="nucleotide sequence ID" value="NZ_SJPO01000006.1"/>
</dbReference>
<dbReference type="AlphaFoldDB" id="A0A5C5YMR3"/>
<dbReference type="InterPro" id="IPR038591">
    <property type="entry name" value="NolW-like_sf"/>
</dbReference>
<sequence length="643" mass="68628">MPTQRSQPQGKHRSLGPKGPGALVAMLLCAGWVGFWASGAPRPLANNPPVPSPAATQTGAADASVVRRPVDLLAVDGPRLAAVHQAVEWREAPLAHSVTPVVSDRYLVAQAPLTPEYLPREPLPPPVPSPPTPANGSPTTNEPPRQVLLPIDQAGAINGSVEATGELVSVAVREAPLHSVLSLLAQQQGLSIVASSSLTQPVTVTLQPTSLENALDALLAVAGCTWTSRNGVIYVTAMTKEGSSSPFFQGREVRLFSLNYASAEDVEKVVAGLLSPVGKVFIRQVSPTDKLRTVEQVVVEDLPPFIERIADYIAQADQMPRQVMIEAHILQVRLGKDKAHGVNFDALTRLSGAKVQLWSKGLASEDGPGMVFTVDGTDFNSVIDCITNTTDAKTLASPKTLVINGQESKIQIGSRLGYFVTTTTQTSTLQDVQFLEVGVVLHVTPMITADGQVLMQVAPKVSSGDINPVTTLPEEETTEVDTSVLVPDGHGIIIGGLIQEFNTERQSKLGWAGDLWGIGRLFQRRSVDRERNEVIVALLPRIVPCGSCEEATEYDRATTPLLEPHLAPAYRPWEPALPDATHRPLWAIKSAPAAAHNEAGECTEVVAEPVVAEPVVAEPLGMQPTVVEQPSESLEVLRLPAIN</sequence>
<gene>
    <name evidence="8" type="primary">pilQ</name>
    <name evidence="8" type="ORF">Pla123a_29190</name>
</gene>
<evidence type="ECO:0000256" key="3">
    <source>
        <dbReference type="ARBA" id="ARBA00023136"/>
    </source>
</evidence>
<dbReference type="PANTHER" id="PTHR30332:SF24">
    <property type="entry name" value="SECRETIN GSPD-RELATED"/>
    <property type="match status" value="1"/>
</dbReference>
<dbReference type="GO" id="GO:0015627">
    <property type="term" value="C:type II protein secretion system complex"/>
    <property type="evidence" value="ECO:0007669"/>
    <property type="project" value="TreeGrafter"/>
</dbReference>
<protein>
    <submittedName>
        <fullName evidence="8">Type IV pilus biogenesis and competence protein PilQ</fullName>
    </submittedName>
</protein>
<dbReference type="Gene3D" id="3.30.1370.130">
    <property type="match status" value="1"/>
</dbReference>
<comment type="caution">
    <text evidence="8">The sequence shown here is derived from an EMBL/GenBank/DDBJ whole genome shotgun (WGS) entry which is preliminary data.</text>
</comment>
<evidence type="ECO:0000313" key="8">
    <source>
        <dbReference type="EMBL" id="TWT76130.1"/>
    </source>
</evidence>
<feature type="region of interest" description="Disordered" evidence="5">
    <location>
        <begin position="117"/>
        <end position="146"/>
    </location>
</feature>
<feature type="compositionally biased region" description="Pro residues" evidence="5">
    <location>
        <begin position="121"/>
        <end position="133"/>
    </location>
</feature>
<dbReference type="OrthoDB" id="9813141at2"/>
<keyword evidence="9" id="KW-1185">Reference proteome</keyword>
<reference evidence="8 9" key="1">
    <citation type="submission" date="2019-02" db="EMBL/GenBank/DDBJ databases">
        <title>Deep-cultivation of Planctomycetes and their phenomic and genomic characterization uncovers novel biology.</title>
        <authorList>
            <person name="Wiegand S."/>
            <person name="Jogler M."/>
            <person name="Boedeker C."/>
            <person name="Pinto D."/>
            <person name="Vollmers J."/>
            <person name="Rivas-Marin E."/>
            <person name="Kohn T."/>
            <person name="Peeters S.H."/>
            <person name="Heuer A."/>
            <person name="Rast P."/>
            <person name="Oberbeckmann S."/>
            <person name="Bunk B."/>
            <person name="Jeske O."/>
            <person name="Meyerdierks A."/>
            <person name="Storesund J.E."/>
            <person name="Kallscheuer N."/>
            <person name="Luecker S."/>
            <person name="Lage O.M."/>
            <person name="Pohl T."/>
            <person name="Merkel B.J."/>
            <person name="Hornburger P."/>
            <person name="Mueller R.-W."/>
            <person name="Bruemmer F."/>
            <person name="Labrenz M."/>
            <person name="Spormann A.M."/>
            <person name="Op Den Camp H."/>
            <person name="Overmann J."/>
            <person name="Amann R."/>
            <person name="Jetten M.S.M."/>
            <person name="Mascher T."/>
            <person name="Medema M.H."/>
            <person name="Devos D.P."/>
            <person name="Kaster A.-K."/>
            <person name="Ovreas L."/>
            <person name="Rohde M."/>
            <person name="Galperin M.Y."/>
            <person name="Jogler C."/>
        </authorList>
    </citation>
    <scope>NUCLEOTIDE SEQUENCE [LARGE SCALE GENOMIC DNA]</scope>
    <source>
        <strain evidence="8 9">Pla123a</strain>
    </source>
</reference>
<keyword evidence="6" id="KW-1133">Transmembrane helix</keyword>
<name>A0A5C5YMR3_9BACT</name>
<evidence type="ECO:0000256" key="2">
    <source>
        <dbReference type="ARBA" id="ARBA00022729"/>
    </source>
</evidence>
<evidence type="ECO:0000256" key="6">
    <source>
        <dbReference type="SAM" id="Phobius"/>
    </source>
</evidence>
<feature type="transmembrane region" description="Helical" evidence="6">
    <location>
        <begin position="21"/>
        <end position="39"/>
    </location>
</feature>
<proteinExistence type="inferred from homology"/>
<accession>A0A5C5YMR3</accession>
<evidence type="ECO:0000259" key="7">
    <source>
        <dbReference type="Pfam" id="PF00263"/>
    </source>
</evidence>
<dbReference type="Pfam" id="PF00263">
    <property type="entry name" value="Secretin"/>
    <property type="match status" value="1"/>
</dbReference>
<dbReference type="PANTHER" id="PTHR30332">
    <property type="entry name" value="PROBABLE GENERAL SECRETION PATHWAY PROTEIN D"/>
    <property type="match status" value="1"/>
</dbReference>
<evidence type="ECO:0000256" key="1">
    <source>
        <dbReference type="ARBA" id="ARBA00004370"/>
    </source>
</evidence>
<dbReference type="Proteomes" id="UP000318478">
    <property type="component" value="Unassembled WGS sequence"/>
</dbReference>
<dbReference type="EMBL" id="SJPO01000006">
    <property type="protein sequence ID" value="TWT76130.1"/>
    <property type="molecule type" value="Genomic_DNA"/>
</dbReference>
<keyword evidence="2" id="KW-0732">Signal</keyword>
<dbReference type="InterPro" id="IPR004846">
    <property type="entry name" value="T2SS/T3SS_dom"/>
</dbReference>
<evidence type="ECO:0000256" key="4">
    <source>
        <dbReference type="RuleBase" id="RU004003"/>
    </source>
</evidence>
<evidence type="ECO:0000313" key="9">
    <source>
        <dbReference type="Proteomes" id="UP000318478"/>
    </source>
</evidence>
<dbReference type="GO" id="GO:0009306">
    <property type="term" value="P:protein secretion"/>
    <property type="evidence" value="ECO:0007669"/>
    <property type="project" value="InterPro"/>
</dbReference>
<organism evidence="8 9">
    <name type="scientific">Posidoniimonas polymericola</name>
    <dbReference type="NCBI Taxonomy" id="2528002"/>
    <lineage>
        <taxon>Bacteria</taxon>
        <taxon>Pseudomonadati</taxon>
        <taxon>Planctomycetota</taxon>
        <taxon>Planctomycetia</taxon>
        <taxon>Pirellulales</taxon>
        <taxon>Lacipirellulaceae</taxon>
        <taxon>Posidoniimonas</taxon>
    </lineage>
</organism>
<evidence type="ECO:0000256" key="5">
    <source>
        <dbReference type="SAM" id="MobiDB-lite"/>
    </source>
</evidence>
<keyword evidence="6" id="KW-0812">Transmembrane</keyword>
<dbReference type="InterPro" id="IPR050810">
    <property type="entry name" value="Bact_Secretion_Sys_Channel"/>
</dbReference>
<comment type="subcellular location">
    <subcellularLocation>
        <location evidence="1">Membrane</location>
    </subcellularLocation>
</comment>
<comment type="similarity">
    <text evidence="4">Belongs to the bacterial secretin family.</text>
</comment>
<feature type="domain" description="Type II/III secretion system secretin-like" evidence="7">
    <location>
        <begin position="388"/>
        <end position="543"/>
    </location>
</feature>
<keyword evidence="3 6" id="KW-0472">Membrane</keyword>
<dbReference type="Gene3D" id="3.30.1370.120">
    <property type="match status" value="1"/>
</dbReference>